<dbReference type="GO" id="GO:0001671">
    <property type="term" value="F:ATPase activator activity"/>
    <property type="evidence" value="ECO:0007669"/>
    <property type="project" value="TreeGrafter"/>
</dbReference>
<dbReference type="InterPro" id="IPR000402">
    <property type="entry name" value="Na/K_ATPase_sub_beta"/>
</dbReference>
<keyword evidence="9" id="KW-1185">Reference proteome</keyword>
<evidence type="ECO:0000313" key="9">
    <source>
        <dbReference type="Proteomes" id="UP000494040"/>
    </source>
</evidence>
<keyword evidence="3" id="KW-0812">Transmembrane</keyword>
<dbReference type="GeneID" id="106668859"/>
<protein>
    <submittedName>
        <fullName evidence="8">Uncharacterized protein</fullName>
    </submittedName>
</protein>
<keyword evidence="5" id="KW-1133">Transmembrane helix</keyword>
<dbReference type="GO" id="GO:0036376">
    <property type="term" value="P:sodium ion export across plasma membrane"/>
    <property type="evidence" value="ECO:0007669"/>
    <property type="project" value="TreeGrafter"/>
</dbReference>
<proteinExistence type="inferred from homology"/>
<feature type="signal peptide" evidence="7">
    <location>
        <begin position="1"/>
        <end position="20"/>
    </location>
</feature>
<dbReference type="PANTHER" id="PTHR11523:SF28">
    <property type="entry name" value="NA_K-ATPASE BETA SUBUNIT ISOFORM 4-RELATED"/>
    <property type="match status" value="1"/>
</dbReference>
<comment type="subcellular location">
    <subcellularLocation>
        <location evidence="1">Membrane</location>
        <topology evidence="1">Single-pass type II membrane protein</topology>
    </subcellularLocation>
</comment>
<evidence type="ECO:0000256" key="3">
    <source>
        <dbReference type="ARBA" id="ARBA00022692"/>
    </source>
</evidence>
<dbReference type="PANTHER" id="PTHR11523">
    <property type="entry name" value="SODIUM/POTASSIUM-DEPENDENT ATPASE BETA SUBUNIT"/>
    <property type="match status" value="1"/>
</dbReference>
<dbReference type="GO" id="GO:1990573">
    <property type="term" value="P:potassium ion import across plasma membrane"/>
    <property type="evidence" value="ECO:0007669"/>
    <property type="project" value="TreeGrafter"/>
</dbReference>
<sequence>MTRFETLFLAVLALSATAAATRVELQYEPANKEDIRNTLLWYNSTSYNYWADRLDEFLKPYKLPTPNRAGCSHMHPPDHGKICNYKTETWGPCVSSNRYGYKTGSPCVFIELKKAFNWKPKYYNSTKNLPKDMPERLKERLVELESSGRKREWKNVWVTCDGENPGDREAIGPVSYIPFQGYPGYMFPYTGQKWYLNPIIAVYFQKPYHGMVINVECKAWAANIKRNELQEEGVTSFQLLIDL</sequence>
<dbReference type="GO" id="GO:0006883">
    <property type="term" value="P:intracellular sodium ion homeostasis"/>
    <property type="evidence" value="ECO:0007669"/>
    <property type="project" value="TreeGrafter"/>
</dbReference>
<dbReference type="GO" id="GO:0030007">
    <property type="term" value="P:intracellular potassium ion homeostasis"/>
    <property type="evidence" value="ECO:0007669"/>
    <property type="project" value="TreeGrafter"/>
</dbReference>
<dbReference type="AlphaFoldDB" id="A0A8I6S513"/>
<dbReference type="InterPro" id="IPR038702">
    <property type="entry name" value="Na/K_ATPase_sub_beta_sf"/>
</dbReference>
<evidence type="ECO:0000256" key="5">
    <source>
        <dbReference type="ARBA" id="ARBA00022989"/>
    </source>
</evidence>
<name>A0A8I6S513_CIMLE</name>
<dbReference type="Gene3D" id="2.60.40.1660">
    <property type="entry name" value="Na, k-atpase alpha subunit"/>
    <property type="match status" value="1"/>
</dbReference>
<accession>A0A8I6S513</accession>
<reference evidence="8" key="1">
    <citation type="submission" date="2022-01" db="UniProtKB">
        <authorList>
            <consortium name="EnsemblMetazoa"/>
        </authorList>
    </citation>
    <scope>IDENTIFICATION</scope>
</reference>
<evidence type="ECO:0000256" key="1">
    <source>
        <dbReference type="ARBA" id="ARBA00004606"/>
    </source>
</evidence>
<keyword evidence="4" id="KW-0735">Signal-anchor</keyword>
<organism evidence="8 9">
    <name type="scientific">Cimex lectularius</name>
    <name type="common">Bed bug</name>
    <name type="synonym">Acanthia lectularia</name>
    <dbReference type="NCBI Taxonomy" id="79782"/>
    <lineage>
        <taxon>Eukaryota</taxon>
        <taxon>Metazoa</taxon>
        <taxon>Ecdysozoa</taxon>
        <taxon>Arthropoda</taxon>
        <taxon>Hexapoda</taxon>
        <taxon>Insecta</taxon>
        <taxon>Pterygota</taxon>
        <taxon>Neoptera</taxon>
        <taxon>Paraneoptera</taxon>
        <taxon>Hemiptera</taxon>
        <taxon>Heteroptera</taxon>
        <taxon>Panheteroptera</taxon>
        <taxon>Cimicomorpha</taxon>
        <taxon>Cimicidae</taxon>
        <taxon>Cimex</taxon>
    </lineage>
</organism>
<feature type="chain" id="PRO_5035199643" evidence="7">
    <location>
        <begin position="21"/>
        <end position="243"/>
    </location>
</feature>
<dbReference type="OMA" id="HIHYWVP"/>
<keyword evidence="7" id="KW-0732">Signal</keyword>
<evidence type="ECO:0000256" key="6">
    <source>
        <dbReference type="ARBA" id="ARBA00023136"/>
    </source>
</evidence>
<dbReference type="Proteomes" id="UP000494040">
    <property type="component" value="Unassembled WGS sequence"/>
</dbReference>
<dbReference type="OrthoDB" id="5912413at2759"/>
<dbReference type="KEGG" id="clec:106668859"/>
<dbReference type="EnsemblMetazoa" id="XM_014398005.2">
    <property type="protein sequence ID" value="XP_014253491.1"/>
    <property type="gene ID" value="LOC106668859"/>
</dbReference>
<evidence type="ECO:0000256" key="4">
    <source>
        <dbReference type="ARBA" id="ARBA00022968"/>
    </source>
</evidence>
<comment type="similarity">
    <text evidence="2">Belongs to the X(+)/potassium ATPases subunit beta family.</text>
</comment>
<keyword evidence="6" id="KW-0472">Membrane</keyword>
<evidence type="ECO:0000313" key="8">
    <source>
        <dbReference type="EnsemblMetazoa" id="XP_014253491.1"/>
    </source>
</evidence>
<dbReference type="Pfam" id="PF00287">
    <property type="entry name" value="Na_K-ATPase"/>
    <property type="match status" value="1"/>
</dbReference>
<dbReference type="RefSeq" id="XP_014253491.1">
    <property type="nucleotide sequence ID" value="XM_014398005.2"/>
</dbReference>
<evidence type="ECO:0000256" key="2">
    <source>
        <dbReference type="ARBA" id="ARBA00005876"/>
    </source>
</evidence>
<dbReference type="GO" id="GO:0005890">
    <property type="term" value="C:sodium:potassium-exchanging ATPase complex"/>
    <property type="evidence" value="ECO:0007669"/>
    <property type="project" value="InterPro"/>
</dbReference>
<evidence type="ECO:0000256" key="7">
    <source>
        <dbReference type="SAM" id="SignalP"/>
    </source>
</evidence>